<evidence type="ECO:0000259" key="3">
    <source>
        <dbReference type="PROSITE" id="PS50977"/>
    </source>
</evidence>
<dbReference type="PANTHER" id="PTHR30055">
    <property type="entry name" value="HTH-TYPE TRANSCRIPTIONAL REGULATOR RUTR"/>
    <property type="match status" value="1"/>
</dbReference>
<evidence type="ECO:0000313" key="5">
    <source>
        <dbReference type="EMBL" id="UON91656.1"/>
    </source>
</evidence>
<dbReference type="InterPro" id="IPR009057">
    <property type="entry name" value="Homeodomain-like_sf"/>
</dbReference>
<organism evidence="4 7">
    <name type="scientific">Arthrobacter zhangbolii</name>
    <dbReference type="NCBI Taxonomy" id="2886936"/>
    <lineage>
        <taxon>Bacteria</taxon>
        <taxon>Bacillati</taxon>
        <taxon>Actinomycetota</taxon>
        <taxon>Actinomycetes</taxon>
        <taxon>Micrococcales</taxon>
        <taxon>Micrococcaceae</taxon>
        <taxon>Arthrobacter</taxon>
    </lineage>
</organism>
<dbReference type="RefSeq" id="WP_227928566.1">
    <property type="nucleotide sequence ID" value="NZ_CP094984.1"/>
</dbReference>
<dbReference type="Gene3D" id="1.10.357.10">
    <property type="entry name" value="Tetracycline Repressor, domain 2"/>
    <property type="match status" value="1"/>
</dbReference>
<accession>A0A9X1S8Y6</accession>
<evidence type="ECO:0000256" key="1">
    <source>
        <dbReference type="ARBA" id="ARBA00023125"/>
    </source>
</evidence>
<dbReference type="PRINTS" id="PR00455">
    <property type="entry name" value="HTHTETR"/>
</dbReference>
<feature type="domain" description="HTH tetR-type" evidence="3">
    <location>
        <begin position="6"/>
        <end position="66"/>
    </location>
</feature>
<reference evidence="4" key="1">
    <citation type="submission" date="2021-10" db="EMBL/GenBank/DDBJ databases">
        <title>Novel species in genus Arthrobacter.</title>
        <authorList>
            <person name="Liu Y."/>
        </authorList>
    </citation>
    <scope>NUCLEOTIDE SEQUENCE</scope>
    <source>
        <strain evidence="6">zg-Y462</strain>
        <strain evidence="4">Zg-Y462</strain>
    </source>
</reference>
<name>A0A9X1S8Y6_9MICC</name>
<dbReference type="InterPro" id="IPR036271">
    <property type="entry name" value="Tet_transcr_reg_TetR-rel_C_sf"/>
</dbReference>
<evidence type="ECO:0000256" key="2">
    <source>
        <dbReference type="PROSITE-ProRule" id="PRU00335"/>
    </source>
</evidence>
<dbReference type="Proteomes" id="UP001155145">
    <property type="component" value="Unassembled WGS sequence"/>
</dbReference>
<evidence type="ECO:0000313" key="4">
    <source>
        <dbReference type="EMBL" id="MCC3272488.1"/>
    </source>
</evidence>
<dbReference type="PANTHER" id="PTHR30055:SF200">
    <property type="entry name" value="HTH-TYPE TRANSCRIPTIONAL REPRESSOR BDCR"/>
    <property type="match status" value="1"/>
</dbReference>
<dbReference type="EMBL" id="JAJFZT010000004">
    <property type="protein sequence ID" value="MCC3272488.1"/>
    <property type="molecule type" value="Genomic_DNA"/>
</dbReference>
<dbReference type="SUPFAM" id="SSF48498">
    <property type="entry name" value="Tetracyclin repressor-like, C-terminal domain"/>
    <property type="match status" value="1"/>
</dbReference>
<evidence type="ECO:0000313" key="6">
    <source>
        <dbReference type="Proteomes" id="UP000829758"/>
    </source>
</evidence>
<dbReference type="Proteomes" id="UP000829758">
    <property type="component" value="Chromosome"/>
</dbReference>
<dbReference type="PROSITE" id="PS50977">
    <property type="entry name" value="HTH_TETR_2"/>
    <property type="match status" value="1"/>
</dbReference>
<dbReference type="AlphaFoldDB" id="A0A9X1S8Y6"/>
<dbReference type="SUPFAM" id="SSF46689">
    <property type="entry name" value="Homeodomain-like"/>
    <property type="match status" value="1"/>
</dbReference>
<gene>
    <name evidence="4" type="ORF">LJ755_07055</name>
    <name evidence="5" type="ORF">MUK71_13860</name>
</gene>
<proteinExistence type="predicted"/>
<dbReference type="Pfam" id="PF00440">
    <property type="entry name" value="TetR_N"/>
    <property type="match status" value="1"/>
</dbReference>
<dbReference type="GO" id="GO:0000976">
    <property type="term" value="F:transcription cis-regulatory region binding"/>
    <property type="evidence" value="ECO:0007669"/>
    <property type="project" value="TreeGrafter"/>
</dbReference>
<keyword evidence="1 2" id="KW-0238">DNA-binding</keyword>
<keyword evidence="6" id="KW-1185">Reference proteome</keyword>
<protein>
    <submittedName>
        <fullName evidence="4">TetR/AcrR family transcriptional regulator</fullName>
    </submittedName>
</protein>
<evidence type="ECO:0000313" key="7">
    <source>
        <dbReference type="Proteomes" id="UP001155145"/>
    </source>
</evidence>
<sequence length="198" mass="21563">MAAKPSDVRERILRRASSLFYTEGVRAVSADKIIAAAGTTKVTFYRHFRSKDDLVVAYLQDQSEGMRRQAEQLDPDPCTGLRQLAEAMGTEACTPDFRGCPFINAAAEYPDPEHPVRAVVSAHRQWLHGLVAGWLAQLGIRDPEQLADQLLMLRDGAMVHGYVQDAAAVGPALTAAGRALILARLPEDSPARARISGE</sequence>
<dbReference type="InterPro" id="IPR050109">
    <property type="entry name" value="HTH-type_TetR-like_transc_reg"/>
</dbReference>
<dbReference type="InterPro" id="IPR001647">
    <property type="entry name" value="HTH_TetR"/>
</dbReference>
<dbReference type="GO" id="GO:0003700">
    <property type="term" value="F:DNA-binding transcription factor activity"/>
    <property type="evidence" value="ECO:0007669"/>
    <property type="project" value="TreeGrafter"/>
</dbReference>
<feature type="DNA-binding region" description="H-T-H motif" evidence="2">
    <location>
        <begin position="29"/>
        <end position="48"/>
    </location>
</feature>
<dbReference type="EMBL" id="CP094984">
    <property type="protein sequence ID" value="UON91656.1"/>
    <property type="molecule type" value="Genomic_DNA"/>
</dbReference>